<keyword evidence="2" id="KW-1185">Reference proteome</keyword>
<gene>
    <name evidence="1" type="ORF">BJY16_003488</name>
</gene>
<dbReference type="Proteomes" id="UP000546162">
    <property type="component" value="Unassembled WGS sequence"/>
</dbReference>
<sequence>MALMDGLRIHWLRDPAHIDLVAAASALLPAPK</sequence>
<evidence type="ECO:0000313" key="2">
    <source>
        <dbReference type="Proteomes" id="UP000546162"/>
    </source>
</evidence>
<reference evidence="1 2" key="1">
    <citation type="submission" date="2020-08" db="EMBL/GenBank/DDBJ databases">
        <title>Sequencing the genomes of 1000 actinobacteria strains.</title>
        <authorList>
            <person name="Klenk H.-P."/>
        </authorList>
    </citation>
    <scope>NUCLEOTIDE SEQUENCE [LARGE SCALE GENOMIC DNA]</scope>
    <source>
        <strain evidence="1 2">DSM 45809</strain>
    </source>
</reference>
<name>A0A7W7M7N5_9ACTN</name>
<dbReference type="EMBL" id="JACHNB010000001">
    <property type="protein sequence ID" value="MBB4740029.1"/>
    <property type="molecule type" value="Genomic_DNA"/>
</dbReference>
<protein>
    <submittedName>
        <fullName evidence="1">Uncharacterized protein</fullName>
    </submittedName>
</protein>
<proteinExistence type="predicted"/>
<organism evidence="1 2">
    <name type="scientific">Actinoplanes octamycinicus</name>
    <dbReference type="NCBI Taxonomy" id="135948"/>
    <lineage>
        <taxon>Bacteria</taxon>
        <taxon>Bacillati</taxon>
        <taxon>Actinomycetota</taxon>
        <taxon>Actinomycetes</taxon>
        <taxon>Micromonosporales</taxon>
        <taxon>Micromonosporaceae</taxon>
        <taxon>Actinoplanes</taxon>
    </lineage>
</organism>
<comment type="caution">
    <text evidence="1">The sequence shown here is derived from an EMBL/GenBank/DDBJ whole genome shotgun (WGS) entry which is preliminary data.</text>
</comment>
<evidence type="ECO:0000313" key="1">
    <source>
        <dbReference type="EMBL" id="MBB4740029.1"/>
    </source>
</evidence>
<dbReference type="AlphaFoldDB" id="A0A7W7M7N5"/>
<accession>A0A7W7M7N5</accession>